<dbReference type="InterPro" id="IPR013328">
    <property type="entry name" value="6PGD_dom2"/>
</dbReference>
<dbReference type="InterPro" id="IPR013332">
    <property type="entry name" value="KPR_N"/>
</dbReference>
<evidence type="ECO:0000259" key="2">
    <source>
        <dbReference type="Pfam" id="PF08546"/>
    </source>
</evidence>
<evidence type="ECO:0000259" key="1">
    <source>
        <dbReference type="Pfam" id="PF02558"/>
    </source>
</evidence>
<dbReference type="Pfam" id="PF02558">
    <property type="entry name" value="ApbA"/>
    <property type="match status" value="1"/>
</dbReference>
<reference evidence="3 4" key="1">
    <citation type="submission" date="2023-01" db="EMBL/GenBank/DDBJ databases">
        <title>Analysis of 21 Apiospora genomes using comparative genomics revels a genus with tremendous synthesis potential of carbohydrate active enzymes and secondary metabolites.</title>
        <authorList>
            <person name="Sorensen T."/>
        </authorList>
    </citation>
    <scope>NUCLEOTIDE SEQUENCE [LARGE SCALE GENOMIC DNA]</scope>
    <source>
        <strain evidence="3 4">CBS 117206</strain>
    </source>
</reference>
<dbReference type="InterPro" id="IPR013752">
    <property type="entry name" value="KPA_reductase"/>
</dbReference>
<gene>
    <name evidence="3" type="ORF">PG999_014176</name>
</gene>
<dbReference type="FunFam" id="1.10.1040.10:FF:000017">
    <property type="entry name" value="2-dehydropantoate 2-reductase"/>
    <property type="match status" value="1"/>
</dbReference>
<sequence>MTEGKARVLIVGVGGVGAMAAYALEIGGKAEVTAVLRSNYDAVADKGFKIDSIEHGHDIKGWRPSYIRKTIPDLAQEELQTPFDFVLVTTKNIPDVPPTVADLIAPAVTPGHTAIVLSQNGLNIEKPLLARFPDNAILSSISLIAATETAHGEILHDDEDVQYISPLRRGPGGAAVRGGRGRGAAVHGRRARWRKLVYNASFNTVAAVLRTDTARMRASVHVIDELVKPIMREIIAAAAAAGYPLGEDLPDKVVRVDPTDTAFKPSMCQDVEKGNFMEIENIVGEPLREGAARGVPMPTLRTMYGLLRGLQLQIREARGMWEPTFAEDNPYK</sequence>
<dbReference type="Gene3D" id="3.40.50.720">
    <property type="entry name" value="NAD(P)-binding Rossmann-like Domain"/>
    <property type="match status" value="1"/>
</dbReference>
<proteinExistence type="predicted"/>
<keyword evidence="4" id="KW-1185">Reference proteome</keyword>
<dbReference type="PANTHER" id="PTHR21708:SF30">
    <property type="entry name" value="2-DEHYDROPANTOATE 2-REDUCTASE-RELATED"/>
    <property type="match status" value="1"/>
</dbReference>
<evidence type="ECO:0000313" key="4">
    <source>
        <dbReference type="Proteomes" id="UP001392437"/>
    </source>
</evidence>
<dbReference type="InterPro" id="IPR051402">
    <property type="entry name" value="KPR-Related"/>
</dbReference>
<dbReference type="PANTHER" id="PTHR21708">
    <property type="entry name" value="PROBABLE 2-DEHYDROPANTOATE 2-REDUCTASE"/>
    <property type="match status" value="1"/>
</dbReference>
<evidence type="ECO:0008006" key="5">
    <source>
        <dbReference type="Google" id="ProtNLM"/>
    </source>
</evidence>
<dbReference type="InterPro" id="IPR036291">
    <property type="entry name" value="NAD(P)-bd_dom_sf"/>
</dbReference>
<feature type="domain" description="Ketopantoate reductase C-terminal" evidence="2">
    <location>
        <begin position="189"/>
        <end position="311"/>
    </location>
</feature>
<name>A0AAW0QMV3_9PEZI</name>
<feature type="domain" description="Ketopantoate reductase N-terminal" evidence="1">
    <location>
        <begin position="8"/>
        <end position="166"/>
    </location>
</feature>
<evidence type="ECO:0000313" key="3">
    <source>
        <dbReference type="EMBL" id="KAK8096154.1"/>
    </source>
</evidence>
<comment type="caution">
    <text evidence="3">The sequence shown here is derived from an EMBL/GenBank/DDBJ whole genome shotgun (WGS) entry which is preliminary data.</text>
</comment>
<organism evidence="3 4">
    <name type="scientific">Apiospora kogelbergensis</name>
    <dbReference type="NCBI Taxonomy" id="1337665"/>
    <lineage>
        <taxon>Eukaryota</taxon>
        <taxon>Fungi</taxon>
        <taxon>Dikarya</taxon>
        <taxon>Ascomycota</taxon>
        <taxon>Pezizomycotina</taxon>
        <taxon>Sordariomycetes</taxon>
        <taxon>Xylariomycetidae</taxon>
        <taxon>Amphisphaeriales</taxon>
        <taxon>Apiosporaceae</taxon>
        <taxon>Apiospora</taxon>
    </lineage>
</organism>
<dbReference type="GO" id="GO:0005737">
    <property type="term" value="C:cytoplasm"/>
    <property type="evidence" value="ECO:0007669"/>
    <property type="project" value="TreeGrafter"/>
</dbReference>
<dbReference type="Gene3D" id="1.10.1040.10">
    <property type="entry name" value="N-(1-d-carboxylethyl)-l-norvaline Dehydrogenase, domain 2"/>
    <property type="match status" value="1"/>
</dbReference>
<dbReference type="Pfam" id="PF08546">
    <property type="entry name" value="ApbA_C"/>
    <property type="match status" value="1"/>
</dbReference>
<dbReference type="AlphaFoldDB" id="A0AAW0QMV3"/>
<accession>A0AAW0QMV3</accession>
<dbReference type="SUPFAM" id="SSF51735">
    <property type="entry name" value="NAD(P)-binding Rossmann-fold domains"/>
    <property type="match status" value="1"/>
</dbReference>
<dbReference type="Proteomes" id="UP001392437">
    <property type="component" value="Unassembled WGS sequence"/>
</dbReference>
<dbReference type="EMBL" id="JAQQWP010000011">
    <property type="protein sequence ID" value="KAK8096154.1"/>
    <property type="molecule type" value="Genomic_DNA"/>
</dbReference>
<dbReference type="SUPFAM" id="SSF48179">
    <property type="entry name" value="6-phosphogluconate dehydrogenase C-terminal domain-like"/>
    <property type="match status" value="1"/>
</dbReference>
<dbReference type="InterPro" id="IPR008927">
    <property type="entry name" value="6-PGluconate_DH-like_C_sf"/>
</dbReference>
<protein>
    <recommendedName>
        <fullName evidence="5">2-dehydropantoate 2-reductase</fullName>
    </recommendedName>
</protein>